<dbReference type="InterPro" id="IPR039448">
    <property type="entry name" value="Beta_helix"/>
</dbReference>
<evidence type="ECO:0000259" key="5">
    <source>
        <dbReference type="PROSITE" id="PS50011"/>
    </source>
</evidence>
<feature type="transmembrane region" description="Helical" evidence="4">
    <location>
        <begin position="1710"/>
        <end position="1733"/>
    </location>
</feature>
<dbReference type="PANTHER" id="PTHR45990">
    <property type="entry name" value="DNA REPAIR PROTEIN REV1"/>
    <property type="match status" value="1"/>
</dbReference>
<protein>
    <submittedName>
        <fullName evidence="7">Serine/threonine-protein kinase EDR1</fullName>
    </submittedName>
</protein>
<dbReference type="InterPro" id="IPR053848">
    <property type="entry name" value="IMS_HHH_1"/>
</dbReference>
<feature type="compositionally biased region" description="Basic and acidic residues" evidence="3">
    <location>
        <begin position="3192"/>
        <end position="3208"/>
    </location>
</feature>
<feature type="compositionally biased region" description="Polar residues" evidence="3">
    <location>
        <begin position="2264"/>
        <end position="2273"/>
    </location>
</feature>
<evidence type="ECO:0000259" key="6">
    <source>
        <dbReference type="PROSITE" id="PS50173"/>
    </source>
</evidence>
<feature type="region of interest" description="Disordered" evidence="3">
    <location>
        <begin position="2175"/>
        <end position="2443"/>
    </location>
</feature>
<feature type="compositionally biased region" description="Gly residues" evidence="3">
    <location>
        <begin position="2423"/>
        <end position="2435"/>
    </location>
</feature>
<feature type="region of interest" description="Disordered" evidence="3">
    <location>
        <begin position="2972"/>
        <end position="3049"/>
    </location>
</feature>
<feature type="compositionally biased region" description="Gly residues" evidence="3">
    <location>
        <begin position="2501"/>
        <end position="2513"/>
    </location>
</feature>
<feature type="domain" description="Protein kinase" evidence="5">
    <location>
        <begin position="1765"/>
        <end position="2017"/>
    </location>
</feature>
<keyword evidence="4" id="KW-0472">Membrane</keyword>
<feature type="compositionally biased region" description="Pro residues" evidence="3">
    <location>
        <begin position="2299"/>
        <end position="2308"/>
    </location>
</feature>
<dbReference type="Pfam" id="PF13229">
    <property type="entry name" value="Beta_helix"/>
    <property type="match status" value="1"/>
</dbReference>
<dbReference type="InterPro" id="IPR008271">
    <property type="entry name" value="Ser/Thr_kinase_AS"/>
</dbReference>
<dbReference type="Gene3D" id="3.30.1490.100">
    <property type="entry name" value="DNA polymerase, Y-family, little finger domain"/>
    <property type="match status" value="1"/>
</dbReference>
<dbReference type="InterPro" id="IPR011009">
    <property type="entry name" value="Kinase-like_dom_sf"/>
</dbReference>
<keyword evidence="7" id="KW-0808">Transferase</keyword>
<dbReference type="InterPro" id="IPR001365">
    <property type="entry name" value="A_deaminase_dom"/>
</dbReference>
<feature type="compositionally biased region" description="Low complexity" evidence="3">
    <location>
        <begin position="2579"/>
        <end position="2595"/>
    </location>
</feature>
<dbReference type="InterPro" id="IPR001126">
    <property type="entry name" value="UmuC"/>
</dbReference>
<dbReference type="InterPro" id="IPR000719">
    <property type="entry name" value="Prot_kinase_dom"/>
</dbReference>
<dbReference type="CDD" id="cd13999">
    <property type="entry name" value="STKc_MAP3K-like"/>
    <property type="match status" value="1"/>
</dbReference>
<evidence type="ECO:0000313" key="7">
    <source>
        <dbReference type="EMBL" id="KAJ4462179.1"/>
    </source>
</evidence>
<dbReference type="InterPro" id="IPR036775">
    <property type="entry name" value="DNA_pol_Y-fam_lit_finger_sf"/>
</dbReference>
<dbReference type="Gene3D" id="6.10.250.1490">
    <property type="match status" value="1"/>
</dbReference>
<feature type="region of interest" description="Disordered" evidence="3">
    <location>
        <begin position="2490"/>
        <end position="2522"/>
    </location>
</feature>
<keyword evidence="4" id="KW-1133">Transmembrane helix</keyword>
<feature type="compositionally biased region" description="Low complexity" evidence="3">
    <location>
        <begin position="2491"/>
        <end position="2500"/>
    </location>
</feature>
<dbReference type="Gene3D" id="3.20.20.140">
    <property type="entry name" value="Metal-dependent hydrolases"/>
    <property type="match status" value="1"/>
</dbReference>
<accession>A0ABQ8UST4</accession>
<dbReference type="Pfam" id="PF00962">
    <property type="entry name" value="A_deaminase"/>
    <property type="match status" value="1"/>
</dbReference>
<dbReference type="InterPro" id="IPR011050">
    <property type="entry name" value="Pectin_lyase_fold/virulence"/>
</dbReference>
<dbReference type="InterPro" id="IPR043128">
    <property type="entry name" value="Rev_trsase/Diguanyl_cyclase"/>
</dbReference>
<dbReference type="PROSITE" id="PS50173">
    <property type="entry name" value="UMUC"/>
    <property type="match status" value="1"/>
</dbReference>
<dbReference type="SMART" id="SM00710">
    <property type="entry name" value="PbH1"/>
    <property type="match status" value="8"/>
</dbReference>
<sequence>MLHLDADYHNHLSGSIPYDMVQKWFKDGDLPEDRMLTDLFPGPNHGKKLTVSQALSTYRGGRSFLDAYQARYQNIEAFLTMFRAYAEGHLVDANSTAIARAIFPKADVRVTVPDASSLPYYPGKKEIIPPLEWSRKAIAYMIEQGHALGPDQNLVIHFPRLYFTNNKNREYLAAFLSLMKGQTELKPFFDFANFIRPVSETIEVVQTVREAYPLGTVLYHHGEFSATIPQSQRIADGHLLAPYVNRLGHGICFGQVPADLREAADNALRTFAERRVGIEVCPTSNLTLGGAHDLSYVRHFLDMGVDVFAGTDDPGFLNCTLESEADQIREALGIKEKKGFQLSAYQLPGATRSLLPPMQCRGLYVLRLGFLGCLLLPFALGRIDFYVSRDAATHSSQCTFSAPCSSLCDVQQLLVSGFEDIAIHVAASETPYSHSCTISFNFTAPAVTIVGDTATLECSTPATPAISLSGQNVPTIFELSGISFVGCHGRGALRVEPDPVAPLTEVNLSQCSFVRCDSATSGGAAYISIPSSTATRVNITRCTFSQNRVTPDTTQNGVSGGALFVDAPHAHVSLTRVTFAGNSITNATAQTAAVPYGRGGGFLLHGGRSLTITASYFGHNSITIGATDACGGGLHVSGLSGGFQMDNGTVVEGNAIYSGTTYAMGAGMYLTSLCAPVLRACTFANNSIYLVDQSQRMIMPGGAGARIEGAGDVLVEDCLFTGNQILLGSVCSGAGLHISSPPPNNASLTVRGTRFVENAFWNITEGAGGAMYVESMRWVTLEGNEYWNNTIHTRWPRLLKGGALYLCTANMGPDGGRVRIAHSFFTGNNLEGRGFAHGGALAADVPGSVLEVVNSTFVGHNLTGIETSGGVVYLLDAVQADFLGCTFVDSYAGNIGYGGVIYVPGSVPRLNVHDCVFDRALSRQGAALAVFGQETQLTISQCRFNNLTASIGGGLFLDASTAIIRDSHFTECGAWLGAVLAAANSLEILVERIAASQCVANDGLLFFSRYLPGSVARVVDCEFVHNTISGSGAGINLEQMPDVQVEGVRFADSSAGLFGAGIYGLDSNLSIENCSFVRLNAFAGSAVYVVGSALSAVSSARVRARAIRVADNCNSQYGAVFSREGSLDLAQSTFERCHATSGAALTIISSEARLAQCNFTEGIANSWGGAIHSITSDLVLSDRTRFADNYAGAQGGDIYAQNGGSLTVAGQAVSSGSRSEFGGSISMYNCSGTLAGVTITKALGSHGGAVFSQFGDLNVTDCLFADSQALFGGSAIFFSVPTPTSSLSRSLHSPHPMGPAGSGCLSCSIGSIACRQSSGQHEYQVAAGLPRGRLTIARSTFLRHGEFTASAKVADCLGTIYAGRLLPYNTSSWVALDDVTMLDNSAGAVKLGAGAYLARLSGRLVGNMVGSGIATAVPGSNRPWPVNVRVMEGASFDPAGLEPAALAAQPTLALNTSLWVYLDAAPPGDPAAPYTYLPRPDVELKHEWSYPNVYNMVYLWVNNVETLVPFGPACGSVPLTCPQLQRIAPPHSPLSRHIQFIQTSSPSHHPVIMPTSSPLPSRWGRYDGESPKDTIFLSGRTSEFRMVVGCALPDWIIRNTSANNGVQPVCTFRVRLSNRSPHPPSCHRTPTAALCCLLHPPSPPVLMVTWAARTCSSGRSRARHSITPSPSISSGAGVSVGPQDKQQWALPGPVKDDDATGVYAIVWNPFYLWLGLGVGAGLIAVLFVGMLLYKWYRYQALRKATAIELQSWRATQIASVDFSNLKILDRIGHGAAGEVFKADLDGTIVAVKRLFDTSESPELDREFRNEVSVMRTLRHPHVLGFVGATFNTPRIIVTDFMERGSLFGILHDEELELPMSLRLQMALDIAKGISYLHHLVPPIVHRDIKSQNMLVSADMRIKVSDFGISRLTDDRGITTAAGTPGWSSPEVLRAERSGLPSDAFSYGVVCWELVTRQVPWAEIPPLRVIMVVAQGGRLAIPPECPPIMREVITACFQEDPAARPTFDQIVRLLTPVVEADTPHVAPVINAIERLQRKRNAREGDRRRRAGLADSAPVALSQKSIPPQGGKGAGKAKKGSRGAMREPLLEDPILAPEILLEKLFSSGASPPPTALKHPDPSGYAVGLHPPEVAPPSLFASLFSSPPQVHESPPQPPPRKKRQPLVSLLTPLTELVPVTPPNVAETSIDLPPPNSTPAQATSHSSLSPRPAPRELQAMPPSADGPPCGTGTPTPPPPPPPPPSSSLATPLPPQQSALQLLRRAFRPTSTPQQAGQSPPGLPAAQPSTSPDPPLSLDGCHPAAPPMGPAAPVPGSLASTELPRKSLVPPCAGHVAPTPRDAPPRLSGHLRLVAIPSGHLPAAPTPRSGLDQSVPIPQPNPSLQGLLPSLAAPPVASPQSVSAATACAPEPGQDMSPLCSAPHTAGPSGGGQASGGNGDPGRDPAATPRALQAGFLEQYFSRSRLHHLSAWKLSLRPVARAAIIRSWFRAAETPAAPQSSQSQGDGSGHSGAAGLQGRGPPSVPLQTLLGGGPVDWLAGGRCPGSGDRIVAHIDMDCFFASVSLTKHPHLRGQPVAISHHRSAAGPGEAPPAGGRADGAPGKGSTSDLASCNYEARAAGVRNGMWLGQARRLCPGLVVLPYDFEAYKEASERLFGLFARVTARVQVVSCDEAYLDLSCLPADLPADLPGPPPSAAEAACQTAANPHRVCPQPDSATPRQRRHLARAWAAVDALRRAIRAATGCAASGGLGPNMLLARMATRAAKPDGQSWLGWEAPARTRAILDSCPVEDLPGVGYHIRAKLARAGLKTVADLRRQPLPALRSLLGPKLATVLQSCAQGCDERPVRGEADDLLPTRPRKTVSAAVNYAIRFVQQADAQQFAGRLAQVVATRLREAGLLCRAVTLAIMVRDPTAGQPAKYMGHGACSTVSRSRQIVVPTNDPQVLGDHCQWLLEECAVAAPDMRGLTLTATRLVPQRPAAATHPAPPAPPGVGPPGVVPQTGWSEAESGGSSDGGDDGAAAEPAGDGGGLVITAEPPSPRPQRDGRPTRAVAGSSMASSFAALFGEHQPHQSSTLAAPALAPATPTPPPAPAPAPAARPLRPLHPMKRARPGHEEEDANVPPDDGPLPRASQLDLDVVGALPSQIYNELRAHYGTCLPPRPAPDRIPPAARLASPRVCSPSPCQQGDGPEETSPPEAHPRSDLEPEGHHKADIPEEGASLEERLEQAYAQMRMQRIDMPPAAVLLASESVGEICDAVQDAIRHRITATPLHARLIAAQFQQWLLQKKDKDCWTTLRCIHRSIHEILSAADGFTQTGPVQNSWIELYQALGDFFEAAVKNIQAPA</sequence>
<dbReference type="InterPro" id="IPR001245">
    <property type="entry name" value="Ser-Thr/Tyr_kinase_cat_dom"/>
</dbReference>
<gene>
    <name evidence="7" type="ORF">PAPYR_1364</name>
</gene>
<feature type="compositionally biased region" description="Pro residues" evidence="3">
    <location>
        <begin position="2979"/>
        <end position="2992"/>
    </location>
</feature>
<feature type="region of interest" description="Disordered" evidence="3">
    <location>
        <begin position="2037"/>
        <end position="2087"/>
    </location>
</feature>
<feature type="region of interest" description="Disordered" evidence="3">
    <location>
        <begin position="2107"/>
        <end position="2160"/>
    </location>
</feature>
<dbReference type="Gene3D" id="3.30.200.20">
    <property type="entry name" value="Phosphorylase Kinase, domain 1"/>
    <property type="match status" value="1"/>
</dbReference>
<dbReference type="SUPFAM" id="SSF51126">
    <property type="entry name" value="Pectin lyase-like"/>
    <property type="match status" value="4"/>
</dbReference>
<evidence type="ECO:0000313" key="8">
    <source>
        <dbReference type="Proteomes" id="UP001141327"/>
    </source>
</evidence>
<feature type="domain" description="UmuC" evidence="6">
    <location>
        <begin position="2546"/>
        <end position="2791"/>
    </location>
</feature>
<dbReference type="InterPro" id="IPR032466">
    <property type="entry name" value="Metal_Hydrolase"/>
</dbReference>
<dbReference type="Pfam" id="PF07714">
    <property type="entry name" value="PK_Tyr_Ser-Thr"/>
    <property type="match status" value="1"/>
</dbReference>
<comment type="similarity">
    <text evidence="1">Belongs to the DNA polymerase type-Y family.</text>
</comment>
<name>A0ABQ8UST4_9EUKA</name>
<feature type="compositionally biased region" description="Pro residues" evidence="3">
    <location>
        <begin position="2230"/>
        <end position="2241"/>
    </location>
</feature>
<dbReference type="SUPFAM" id="SSF100879">
    <property type="entry name" value="Lesion bypass DNA polymerase (Y-family), little finger domain"/>
    <property type="match status" value="1"/>
</dbReference>
<dbReference type="Pfam" id="PF21999">
    <property type="entry name" value="IMS_HHH_1"/>
    <property type="match status" value="1"/>
</dbReference>
<dbReference type="Gene3D" id="2.160.20.10">
    <property type="entry name" value="Single-stranded right-handed beta-helix, Pectin lyase-like"/>
    <property type="match status" value="2"/>
</dbReference>
<dbReference type="Pfam" id="PF11799">
    <property type="entry name" value="IMS_C"/>
    <property type="match status" value="1"/>
</dbReference>
<feature type="compositionally biased region" description="Low complexity" evidence="3">
    <location>
        <begin position="3069"/>
        <end position="3078"/>
    </location>
</feature>
<feature type="region of interest" description="Disordered" evidence="3">
    <location>
        <begin position="3062"/>
        <end position="3121"/>
    </location>
</feature>
<feature type="compositionally biased region" description="Low complexity" evidence="3">
    <location>
        <begin position="2382"/>
        <end position="2400"/>
    </location>
</feature>
<keyword evidence="2" id="KW-0237">DNA synthesis</keyword>
<dbReference type="InterPro" id="IPR006626">
    <property type="entry name" value="PbH1"/>
</dbReference>
<dbReference type="PROSITE" id="PS00108">
    <property type="entry name" value="PROTEIN_KINASE_ST"/>
    <property type="match status" value="1"/>
</dbReference>
<feature type="compositionally biased region" description="Pro residues" evidence="3">
    <location>
        <begin position="3079"/>
        <end position="3091"/>
    </location>
</feature>
<dbReference type="SUPFAM" id="SSF51556">
    <property type="entry name" value="Metallo-dependent hydrolases"/>
    <property type="match status" value="1"/>
</dbReference>
<keyword evidence="4" id="KW-0812">Transmembrane</keyword>
<feature type="compositionally biased region" description="Low complexity" evidence="3">
    <location>
        <begin position="2133"/>
        <end position="2150"/>
    </location>
</feature>
<dbReference type="Gene3D" id="3.40.1170.60">
    <property type="match status" value="1"/>
</dbReference>
<dbReference type="Proteomes" id="UP001141327">
    <property type="component" value="Unassembled WGS sequence"/>
</dbReference>
<dbReference type="Pfam" id="PF00817">
    <property type="entry name" value="IMS"/>
    <property type="match status" value="1"/>
</dbReference>
<evidence type="ECO:0000256" key="2">
    <source>
        <dbReference type="ARBA" id="ARBA00022634"/>
    </source>
</evidence>
<feature type="region of interest" description="Disordered" evidence="3">
    <location>
        <begin position="3155"/>
        <end position="3210"/>
    </location>
</feature>
<dbReference type="Gene3D" id="3.30.70.270">
    <property type="match status" value="2"/>
</dbReference>
<dbReference type="SUPFAM" id="SSF56112">
    <property type="entry name" value="Protein kinase-like (PK-like)"/>
    <property type="match status" value="1"/>
</dbReference>
<dbReference type="InterPro" id="IPR012334">
    <property type="entry name" value="Pectin_lyas_fold"/>
</dbReference>
<feature type="compositionally biased region" description="Low complexity" evidence="3">
    <location>
        <begin position="2242"/>
        <end position="2259"/>
    </location>
</feature>
<feature type="compositionally biased region" description="Polar residues" evidence="3">
    <location>
        <begin position="2194"/>
        <end position="2205"/>
    </location>
</feature>
<evidence type="ECO:0000256" key="4">
    <source>
        <dbReference type="SAM" id="Phobius"/>
    </source>
</evidence>
<organism evidence="7 8">
    <name type="scientific">Paratrimastix pyriformis</name>
    <dbReference type="NCBI Taxonomy" id="342808"/>
    <lineage>
        <taxon>Eukaryota</taxon>
        <taxon>Metamonada</taxon>
        <taxon>Preaxostyla</taxon>
        <taxon>Paratrimastigidae</taxon>
        <taxon>Paratrimastix</taxon>
    </lineage>
</organism>
<dbReference type="Gene3D" id="1.10.510.10">
    <property type="entry name" value="Transferase(Phosphotransferase) domain 1"/>
    <property type="match status" value="1"/>
</dbReference>
<dbReference type="PROSITE" id="PS50011">
    <property type="entry name" value="PROTEIN_KINASE_DOM"/>
    <property type="match status" value="1"/>
</dbReference>
<dbReference type="SUPFAM" id="SSF56672">
    <property type="entry name" value="DNA/RNA polymerases"/>
    <property type="match status" value="1"/>
</dbReference>
<reference evidence="7" key="1">
    <citation type="journal article" date="2022" name="bioRxiv">
        <title>Genomics of Preaxostyla Flagellates Illuminates Evolutionary Transitions and the Path Towards Mitochondrial Loss.</title>
        <authorList>
            <person name="Novak L.V.F."/>
            <person name="Treitli S.C."/>
            <person name="Pyrih J."/>
            <person name="Halakuc P."/>
            <person name="Pipaliya S.V."/>
            <person name="Vacek V."/>
            <person name="Brzon O."/>
            <person name="Soukal P."/>
            <person name="Eme L."/>
            <person name="Dacks J.B."/>
            <person name="Karnkowska A."/>
            <person name="Elias M."/>
            <person name="Hampl V."/>
        </authorList>
    </citation>
    <scope>NUCLEOTIDE SEQUENCE</scope>
    <source>
        <strain evidence="7">RCP-MX</strain>
    </source>
</reference>
<dbReference type="SMART" id="SM00220">
    <property type="entry name" value="S_TKc"/>
    <property type="match status" value="1"/>
</dbReference>
<dbReference type="InterPro" id="IPR017961">
    <property type="entry name" value="DNA_pol_Y-fam_little_finger"/>
</dbReference>
<dbReference type="GO" id="GO:0016301">
    <property type="term" value="F:kinase activity"/>
    <property type="evidence" value="ECO:0007669"/>
    <property type="project" value="UniProtKB-KW"/>
</dbReference>
<dbReference type="Gene3D" id="1.10.150.20">
    <property type="entry name" value="5' to 3' exonuclease, C-terminal subdomain"/>
    <property type="match status" value="1"/>
</dbReference>
<proteinExistence type="inferred from homology"/>
<keyword evidence="8" id="KW-1185">Reference proteome</keyword>
<keyword evidence="7" id="KW-0418">Kinase</keyword>
<dbReference type="InterPro" id="IPR043502">
    <property type="entry name" value="DNA/RNA_pol_sf"/>
</dbReference>
<dbReference type="EMBL" id="JAPMOS010000004">
    <property type="protein sequence ID" value="KAJ4462179.1"/>
    <property type="molecule type" value="Genomic_DNA"/>
</dbReference>
<evidence type="ECO:0000256" key="3">
    <source>
        <dbReference type="SAM" id="MobiDB-lite"/>
    </source>
</evidence>
<evidence type="ECO:0000256" key="1">
    <source>
        <dbReference type="ARBA" id="ARBA00010945"/>
    </source>
</evidence>
<dbReference type="PANTHER" id="PTHR45990:SF1">
    <property type="entry name" value="DNA REPAIR PROTEIN REV1"/>
    <property type="match status" value="1"/>
</dbReference>
<comment type="caution">
    <text evidence="7">The sequence shown here is derived from an EMBL/GenBank/DDBJ whole genome shotgun (WGS) entry which is preliminary data.</text>
</comment>
<feature type="region of interest" description="Disordered" evidence="3">
    <location>
        <begin position="2574"/>
        <end position="2601"/>
    </location>
</feature>